<dbReference type="CDD" id="cd14279">
    <property type="entry name" value="CUE"/>
    <property type="match status" value="1"/>
</dbReference>
<dbReference type="OrthoDB" id="9991459at2759"/>
<reference evidence="3" key="1">
    <citation type="submission" date="2021-02" db="EMBL/GenBank/DDBJ databases">
        <authorList>
            <person name="Nowell W R."/>
        </authorList>
    </citation>
    <scope>NUCLEOTIDE SEQUENCE</scope>
</reference>
<comment type="caution">
    <text evidence="3">The sequence shown here is derived from an EMBL/GenBank/DDBJ whole genome shotgun (WGS) entry which is preliminary data.</text>
</comment>
<protein>
    <recommendedName>
        <fullName evidence="2">CUE domain-containing protein</fullName>
    </recommendedName>
</protein>
<accession>A0A813SV26</accession>
<dbReference type="AlphaFoldDB" id="A0A813SV26"/>
<name>A0A813SV26_ADIRI</name>
<evidence type="ECO:0000313" key="3">
    <source>
        <dbReference type="EMBL" id="CAF0805082.1"/>
    </source>
</evidence>
<gene>
    <name evidence="3" type="ORF">EDS130_LOCUS5054</name>
</gene>
<evidence type="ECO:0000259" key="2">
    <source>
        <dbReference type="PROSITE" id="PS51140"/>
    </source>
</evidence>
<organism evidence="3 4">
    <name type="scientific">Adineta ricciae</name>
    <name type="common">Rotifer</name>
    <dbReference type="NCBI Taxonomy" id="249248"/>
    <lineage>
        <taxon>Eukaryota</taxon>
        <taxon>Metazoa</taxon>
        <taxon>Spiralia</taxon>
        <taxon>Gnathifera</taxon>
        <taxon>Rotifera</taxon>
        <taxon>Eurotatoria</taxon>
        <taxon>Bdelloidea</taxon>
        <taxon>Adinetida</taxon>
        <taxon>Adinetidae</taxon>
        <taxon>Adineta</taxon>
    </lineage>
</organism>
<dbReference type="EMBL" id="CAJNOJ010000013">
    <property type="protein sequence ID" value="CAF0805082.1"/>
    <property type="molecule type" value="Genomic_DNA"/>
</dbReference>
<dbReference type="InterPro" id="IPR003892">
    <property type="entry name" value="CUE"/>
</dbReference>
<evidence type="ECO:0000313" key="4">
    <source>
        <dbReference type="Proteomes" id="UP000663852"/>
    </source>
</evidence>
<feature type="domain" description="CUE" evidence="2">
    <location>
        <begin position="8"/>
        <end position="51"/>
    </location>
</feature>
<dbReference type="GO" id="GO:0043130">
    <property type="term" value="F:ubiquitin binding"/>
    <property type="evidence" value="ECO:0007669"/>
    <property type="project" value="InterPro"/>
</dbReference>
<proteinExistence type="predicted"/>
<feature type="compositionally biased region" description="Basic residues" evidence="1">
    <location>
        <begin position="230"/>
        <end position="244"/>
    </location>
</feature>
<dbReference type="PROSITE" id="PS51140">
    <property type="entry name" value="CUE"/>
    <property type="match status" value="1"/>
</dbReference>
<evidence type="ECO:0000256" key="1">
    <source>
        <dbReference type="SAM" id="MobiDB-lite"/>
    </source>
</evidence>
<dbReference type="Pfam" id="PF02845">
    <property type="entry name" value="CUE"/>
    <property type="match status" value="1"/>
</dbReference>
<feature type="region of interest" description="Disordered" evidence="1">
    <location>
        <begin position="228"/>
        <end position="273"/>
    </location>
</feature>
<sequence length="530" mass="61357">MATNQQQTIDEQLRVLKERFPQVDESKLACLCRRHNGNIEQVAARLAKRESRMNKFDSLETRFGPNLTALQQECPSIQSMKRGRLLKTMERYGGDVDQVRKFAQKVEARHHREGEHGCVSRHQHREELKTKYAKQLAELSSAGINVDQPWTLRLLEKQQGDVNKVMEIMTRRAVRKEKFAGLDEKYAVQIAQLKADGVQVKNDKVLARLLERSNGQTDLVKQLIAERQEKHSKRKEYRRKHRSHSPMITTTTAAAAAGEQEEGHHTRSQWRKHHDISDEDLGTVKNLRAAGLHGNPRKLLAIFHECGGSIELMQARMTEERDKRSRERKERTHKRTVLAEVQSAYIEINNRESWPRNIEHVYLDGNNMMFVVNSLRRLCLNRAGRRTERAMAEIAAAWNEQMHIPNIDLVFDSTHQLDQVGTVKVSSAQPRYRTTDDMLVEIARRPENREKNKRTIMVTSDRALAALLQREGCLLVKPYNWFAHCVMVLTPDLINYEEITGMMTTESSPTTVKIRYNFDELVHRIANIDL</sequence>
<dbReference type="Proteomes" id="UP000663852">
    <property type="component" value="Unassembled WGS sequence"/>
</dbReference>